<dbReference type="AlphaFoldDB" id="A0A9P6X3P2"/>
<name>A0A9P6X3P2_RHIOR</name>
<evidence type="ECO:0000313" key="1">
    <source>
        <dbReference type="EMBL" id="KAG1304586.1"/>
    </source>
</evidence>
<sequence>MFKSLINYQASHFQFIPNFNRLQATLMSQEDYMTVLEVLMCVDQNIITLKQATLRLLTLAADMDPFKANVIEGIADL</sequence>
<accession>A0A9P6X3P2</accession>
<dbReference type="Proteomes" id="UP000716291">
    <property type="component" value="Unassembled WGS sequence"/>
</dbReference>
<protein>
    <submittedName>
        <fullName evidence="1">Uncharacterized protein</fullName>
    </submittedName>
</protein>
<organism evidence="1 2">
    <name type="scientific">Rhizopus oryzae</name>
    <name type="common">Mucormycosis agent</name>
    <name type="synonym">Rhizopus arrhizus var. delemar</name>
    <dbReference type="NCBI Taxonomy" id="64495"/>
    <lineage>
        <taxon>Eukaryota</taxon>
        <taxon>Fungi</taxon>
        <taxon>Fungi incertae sedis</taxon>
        <taxon>Mucoromycota</taxon>
        <taxon>Mucoromycotina</taxon>
        <taxon>Mucoromycetes</taxon>
        <taxon>Mucorales</taxon>
        <taxon>Mucorineae</taxon>
        <taxon>Rhizopodaceae</taxon>
        <taxon>Rhizopus</taxon>
    </lineage>
</organism>
<reference evidence="1" key="1">
    <citation type="journal article" date="2020" name="Microb. Genom.">
        <title>Genetic diversity of clinical and environmental Mucorales isolates obtained from an investigation of mucormycosis cases among solid organ transplant recipients.</title>
        <authorList>
            <person name="Nguyen M.H."/>
            <person name="Kaul D."/>
            <person name="Muto C."/>
            <person name="Cheng S.J."/>
            <person name="Richter R.A."/>
            <person name="Bruno V.M."/>
            <person name="Liu G."/>
            <person name="Beyhan S."/>
            <person name="Sundermann A.J."/>
            <person name="Mounaud S."/>
            <person name="Pasculle A.W."/>
            <person name="Nierman W.C."/>
            <person name="Driscoll E."/>
            <person name="Cumbie R."/>
            <person name="Clancy C.J."/>
            <person name="Dupont C.L."/>
        </authorList>
    </citation>
    <scope>NUCLEOTIDE SEQUENCE</scope>
    <source>
        <strain evidence="1">GL11</strain>
    </source>
</reference>
<evidence type="ECO:0000313" key="2">
    <source>
        <dbReference type="Proteomes" id="UP000716291"/>
    </source>
</evidence>
<keyword evidence="2" id="KW-1185">Reference proteome</keyword>
<comment type="caution">
    <text evidence="1">The sequence shown here is derived from an EMBL/GenBank/DDBJ whole genome shotgun (WGS) entry which is preliminary data.</text>
</comment>
<dbReference type="EMBL" id="JAANQT010001594">
    <property type="protein sequence ID" value="KAG1304586.1"/>
    <property type="molecule type" value="Genomic_DNA"/>
</dbReference>
<gene>
    <name evidence="1" type="ORF">G6F64_009082</name>
</gene>
<dbReference type="OrthoDB" id="10276292at2759"/>
<proteinExistence type="predicted"/>